<dbReference type="InterPro" id="IPR001466">
    <property type="entry name" value="Beta-lactam-related"/>
</dbReference>
<dbReference type="PANTHER" id="PTHR43283">
    <property type="entry name" value="BETA-LACTAMASE-RELATED"/>
    <property type="match status" value="1"/>
</dbReference>
<protein>
    <recommendedName>
        <fullName evidence="2">Beta-lactamase-related domain-containing protein</fullName>
    </recommendedName>
</protein>
<keyword evidence="1" id="KW-0812">Transmembrane</keyword>
<name>A0A2Z5JJF9_STRAR</name>
<evidence type="ECO:0000259" key="2">
    <source>
        <dbReference type="Pfam" id="PF00144"/>
    </source>
</evidence>
<keyword evidence="1" id="KW-0472">Membrane</keyword>
<feature type="domain" description="Beta-lactamase-related" evidence="2">
    <location>
        <begin position="16"/>
        <end position="334"/>
    </location>
</feature>
<dbReference type="SUPFAM" id="SSF56601">
    <property type="entry name" value="beta-lactamase/transpeptidase-like"/>
    <property type="match status" value="1"/>
</dbReference>
<dbReference type="Gene3D" id="3.40.710.10">
    <property type="entry name" value="DD-peptidase/beta-lactamase superfamily"/>
    <property type="match status" value="1"/>
</dbReference>
<feature type="transmembrane region" description="Helical" evidence="1">
    <location>
        <begin position="406"/>
        <end position="427"/>
    </location>
</feature>
<reference evidence="3 4" key="1">
    <citation type="journal article" date="2018" name="Front. Microbiol.">
        <title>Genome Sequencing of Streptomyces atratus SCSIOZH16 and Activation Production of Nocardamine via Metabolic Engineering.</title>
        <authorList>
            <person name="Li Y."/>
            <person name="Zhang C."/>
            <person name="Liu C."/>
            <person name="Ju J."/>
            <person name="Ma J."/>
        </authorList>
    </citation>
    <scope>NUCLEOTIDE SEQUENCE [LARGE SCALE GENOMIC DNA]</scope>
    <source>
        <strain evidence="3 4">SCSIO_ZH16</strain>
    </source>
</reference>
<dbReference type="InterPro" id="IPR012338">
    <property type="entry name" value="Beta-lactam/transpept-like"/>
</dbReference>
<organism evidence="3 4">
    <name type="scientific">Streptomyces atratus</name>
    <dbReference type="NCBI Taxonomy" id="1893"/>
    <lineage>
        <taxon>Bacteria</taxon>
        <taxon>Bacillati</taxon>
        <taxon>Actinomycetota</taxon>
        <taxon>Actinomycetes</taxon>
        <taxon>Kitasatosporales</taxon>
        <taxon>Streptomycetaceae</taxon>
        <taxon>Streptomyces</taxon>
    </lineage>
</organism>
<accession>A0A2Z5JJF9</accession>
<dbReference type="AlphaFoldDB" id="A0A2Z5JJF9"/>
<keyword evidence="1" id="KW-1133">Transmembrane helix</keyword>
<dbReference type="Proteomes" id="UP000252698">
    <property type="component" value="Chromosome"/>
</dbReference>
<sequence length="491" mass="52021">MSPVAAADAGDWSEMDAFVRSRLEASGTPGAALAVIEDGRVVHQRGFGEDSRGRAVTPDTPFLWGSVSKPITGLAVMQLVEAGRVDLDAPVRTYLPWFRLADPDVSGGIKVRHLLTNTSGIPASASGEIGDRYDNAPSALANAVRDLAQIAPVAEPGESYAYSSAGYAVLGALVEEVSGRPFGTYLHERILGPLGMEHAVVTERDFERERVAPGHRFVFGTPVQFDAPYDTSGVPFSHVGGSVRDLTRFTLAELGGGQLDGRRVLSANGIADTQRGHVDSSVDRFGLGWSVSTLKGTAERMVWKSGALPGHEAMVIMLPDSGRAVILLQNAFDLLRAEEFHEAAFGAARMLSGVDPGTTPDNPLATILPWAMAGLAAVLLLCLAAPALRCLPGWRAAAHARSRRRIVLTAITSVTIPLILAVLLWWLPSTMGGTVAMVLLWIPDVGWGVVAAVVLALLLAVERTALAALDLRRQGSGGSSDAAERQVRLPR</sequence>
<feature type="transmembrane region" description="Helical" evidence="1">
    <location>
        <begin position="367"/>
        <end position="385"/>
    </location>
</feature>
<evidence type="ECO:0000256" key="1">
    <source>
        <dbReference type="SAM" id="Phobius"/>
    </source>
</evidence>
<dbReference type="EMBL" id="CP027306">
    <property type="protein sequence ID" value="AXE80402.1"/>
    <property type="molecule type" value="Genomic_DNA"/>
</dbReference>
<evidence type="ECO:0000313" key="4">
    <source>
        <dbReference type="Proteomes" id="UP000252698"/>
    </source>
</evidence>
<feature type="transmembrane region" description="Helical" evidence="1">
    <location>
        <begin position="439"/>
        <end position="461"/>
    </location>
</feature>
<dbReference type="InterPro" id="IPR050789">
    <property type="entry name" value="Diverse_Enzym_Activities"/>
</dbReference>
<evidence type="ECO:0000313" key="3">
    <source>
        <dbReference type="EMBL" id="AXE80402.1"/>
    </source>
</evidence>
<proteinExistence type="predicted"/>
<gene>
    <name evidence="3" type="ORF">C5746_29455</name>
</gene>
<dbReference type="KEGG" id="sata:C5746_29455"/>
<dbReference type="Pfam" id="PF00144">
    <property type="entry name" value="Beta-lactamase"/>
    <property type="match status" value="1"/>
</dbReference>